<comment type="caution">
    <text evidence="2">The sequence shown here is derived from an EMBL/GenBank/DDBJ whole genome shotgun (WGS) entry which is preliminary data.</text>
</comment>
<dbReference type="Pfam" id="PF06152">
    <property type="entry name" value="Phage_min_cap2"/>
    <property type="match status" value="1"/>
</dbReference>
<evidence type="ECO:0000313" key="3">
    <source>
        <dbReference type="Proteomes" id="UP001519345"/>
    </source>
</evidence>
<reference evidence="2 3" key="1">
    <citation type="submission" date="2021-03" db="EMBL/GenBank/DDBJ databases">
        <title>Genomic Encyclopedia of Type Strains, Phase IV (KMG-IV): sequencing the most valuable type-strain genomes for metagenomic binning, comparative biology and taxonomic classification.</title>
        <authorList>
            <person name="Goeker M."/>
        </authorList>
    </citation>
    <scope>NUCLEOTIDE SEQUENCE [LARGE SCALE GENOMIC DNA]</scope>
    <source>
        <strain evidence="2 3">DSM 25609</strain>
    </source>
</reference>
<protein>
    <recommendedName>
        <fullName evidence="4">Minor capsid protein</fullName>
    </recommendedName>
</protein>
<keyword evidence="3" id="KW-1185">Reference proteome</keyword>
<dbReference type="InterPro" id="IPR009319">
    <property type="entry name" value="Phage_A118_VSP1"/>
</dbReference>
<gene>
    <name evidence="2" type="ORF">J2Z83_003741</name>
</gene>
<sequence length="366" mass="41249">MDKRKLQNLSKPTVDVYNGIEEQLLINIAERIARHNSLLDGDIEAWQTQVLSELNSLSDDNVKFLASQTDKTKDEIVKMLDKAGYGSLTENEEILQEGVKAGRLDEPPKLRESSALAGILATYEAQATDKMNLVNSTLLDQSQQAYRDIVNRTTGQVLAGVSTGQEALRQTASEWAEQGVPALIDRGGRRWSTEAYVSAVTRSTSNNIANEMQLERMEEYGSDLIEISSHSGARKNCFPYQGKVFSRSGEHGNYPPLSSTSYGEPSGIAGVNCGHVFHVFIEGISERTYEQGDKKENDKVYEESQKQRYLERQIRHAKREERMMESLGDDEGVKAAHRKVLDRQKNQREFLKSSGRTRRYDREAIH</sequence>
<proteinExistence type="predicted"/>
<dbReference type="EMBL" id="JAGGKX010000029">
    <property type="protein sequence ID" value="MBP1971590.1"/>
    <property type="molecule type" value="Genomic_DNA"/>
</dbReference>
<feature type="region of interest" description="Disordered" evidence="1">
    <location>
        <begin position="321"/>
        <end position="366"/>
    </location>
</feature>
<organism evidence="2 3">
    <name type="scientific">Virgibacillus natechei</name>
    <dbReference type="NCBI Taxonomy" id="1216297"/>
    <lineage>
        <taxon>Bacteria</taxon>
        <taxon>Bacillati</taxon>
        <taxon>Bacillota</taxon>
        <taxon>Bacilli</taxon>
        <taxon>Bacillales</taxon>
        <taxon>Bacillaceae</taxon>
        <taxon>Virgibacillus</taxon>
    </lineage>
</organism>
<name>A0ABS4IKV6_9BACI</name>
<dbReference type="RefSeq" id="WP_209464616.1">
    <property type="nucleotide sequence ID" value="NZ_CP110224.1"/>
</dbReference>
<evidence type="ECO:0000313" key="2">
    <source>
        <dbReference type="EMBL" id="MBP1971590.1"/>
    </source>
</evidence>
<evidence type="ECO:0000256" key="1">
    <source>
        <dbReference type="SAM" id="MobiDB-lite"/>
    </source>
</evidence>
<dbReference type="Proteomes" id="UP001519345">
    <property type="component" value="Unassembled WGS sequence"/>
</dbReference>
<accession>A0ABS4IKV6</accession>
<evidence type="ECO:0008006" key="4">
    <source>
        <dbReference type="Google" id="ProtNLM"/>
    </source>
</evidence>
<feature type="compositionally biased region" description="Basic and acidic residues" evidence="1">
    <location>
        <begin position="331"/>
        <end position="351"/>
    </location>
</feature>